<keyword evidence="2" id="KW-1185">Reference proteome</keyword>
<gene>
    <name evidence="1" type="ORF">NSPZN2_10074</name>
</gene>
<comment type="caution">
    <text evidence="1">The sequence shown here is derived from an EMBL/GenBank/DDBJ whole genome shotgun (WGS) entry which is preliminary data.</text>
</comment>
<dbReference type="Proteomes" id="UP000675880">
    <property type="component" value="Unassembled WGS sequence"/>
</dbReference>
<accession>A0ABM8QBH9</accession>
<organism evidence="1 2">
    <name type="scientific">Nitrospira defluvii</name>
    <dbReference type="NCBI Taxonomy" id="330214"/>
    <lineage>
        <taxon>Bacteria</taxon>
        <taxon>Pseudomonadati</taxon>
        <taxon>Nitrospirota</taxon>
        <taxon>Nitrospiria</taxon>
        <taxon>Nitrospirales</taxon>
        <taxon>Nitrospiraceae</taxon>
        <taxon>Nitrospira</taxon>
    </lineage>
</organism>
<dbReference type="EMBL" id="CAJNBJ010000001">
    <property type="protein sequence ID" value="CAE6688070.1"/>
    <property type="molecule type" value="Genomic_DNA"/>
</dbReference>
<protein>
    <submittedName>
        <fullName evidence="1">Uncharacterized protein</fullName>
    </submittedName>
</protein>
<proteinExistence type="predicted"/>
<evidence type="ECO:0000313" key="2">
    <source>
        <dbReference type="Proteomes" id="UP000675880"/>
    </source>
</evidence>
<evidence type="ECO:0000313" key="1">
    <source>
        <dbReference type="EMBL" id="CAE6688070.1"/>
    </source>
</evidence>
<sequence>MILGTILVLIGMALMDVRRTFQIVIPSRTVGWLGLADTIVLLFAE</sequence>
<reference evidence="1 2" key="1">
    <citation type="submission" date="2021-02" db="EMBL/GenBank/DDBJ databases">
        <authorList>
            <person name="Han P."/>
        </authorList>
    </citation>
    <scope>NUCLEOTIDE SEQUENCE [LARGE SCALE GENOMIC DNA]</scope>
    <source>
        <strain evidence="1">Candidatus Nitrospira sp. ZN2</strain>
    </source>
</reference>
<name>A0ABM8QBH9_9BACT</name>